<dbReference type="InterPro" id="IPR000182">
    <property type="entry name" value="GNAT_dom"/>
</dbReference>
<gene>
    <name evidence="4" type="ORF">GOQ27_07900</name>
</gene>
<comment type="caution">
    <text evidence="4">The sequence shown here is derived from an EMBL/GenBank/DDBJ whole genome shotgun (WGS) entry which is preliminary data.</text>
</comment>
<evidence type="ECO:0000313" key="4">
    <source>
        <dbReference type="EMBL" id="MBS4538384.1"/>
    </source>
</evidence>
<evidence type="ECO:0000256" key="1">
    <source>
        <dbReference type="ARBA" id="ARBA00022679"/>
    </source>
</evidence>
<name>A0A942UX23_9FIRM</name>
<keyword evidence="1" id="KW-0808">Transferase</keyword>
<dbReference type="Pfam" id="PF00583">
    <property type="entry name" value="Acetyltransf_1"/>
    <property type="match status" value="1"/>
</dbReference>
<evidence type="ECO:0000259" key="3">
    <source>
        <dbReference type="PROSITE" id="PS51186"/>
    </source>
</evidence>
<dbReference type="PROSITE" id="PS51186">
    <property type="entry name" value="GNAT"/>
    <property type="match status" value="1"/>
</dbReference>
<dbReference type="AlphaFoldDB" id="A0A942UX23"/>
<dbReference type="SUPFAM" id="SSF55729">
    <property type="entry name" value="Acyl-CoA N-acyltransferases (Nat)"/>
    <property type="match status" value="1"/>
</dbReference>
<dbReference type="Proteomes" id="UP000724672">
    <property type="component" value="Unassembled WGS sequence"/>
</dbReference>
<dbReference type="EMBL" id="WSFT01000031">
    <property type="protein sequence ID" value="MBS4538384.1"/>
    <property type="molecule type" value="Genomic_DNA"/>
</dbReference>
<dbReference type="Gene3D" id="3.40.630.30">
    <property type="match status" value="1"/>
</dbReference>
<feature type="domain" description="N-acetyltransferase" evidence="3">
    <location>
        <begin position="150"/>
        <end position="299"/>
    </location>
</feature>
<dbReference type="InterPro" id="IPR016181">
    <property type="entry name" value="Acyl_CoA_acyltransferase"/>
</dbReference>
<evidence type="ECO:0000313" key="5">
    <source>
        <dbReference type="Proteomes" id="UP000724672"/>
    </source>
</evidence>
<organism evidence="4 5">
    <name type="scientific">Anaeromonas frigoriresistens</name>
    <dbReference type="NCBI Taxonomy" id="2683708"/>
    <lineage>
        <taxon>Bacteria</taxon>
        <taxon>Bacillati</taxon>
        <taxon>Bacillota</taxon>
        <taxon>Tissierellia</taxon>
        <taxon>Tissierellales</taxon>
        <taxon>Thermohalobacteraceae</taxon>
        <taxon>Anaeromonas</taxon>
    </lineage>
</organism>
<proteinExistence type="predicted"/>
<reference evidence="4" key="1">
    <citation type="submission" date="2019-12" db="EMBL/GenBank/DDBJ databases">
        <title>Clostridiaceae gen. nov. sp. nov., isolated from sediment in Xinjiang, China.</title>
        <authorList>
            <person name="Zhang R."/>
        </authorList>
    </citation>
    <scope>NUCLEOTIDE SEQUENCE</scope>
    <source>
        <strain evidence="4">D2Q-11</strain>
    </source>
</reference>
<keyword evidence="2" id="KW-0012">Acyltransferase</keyword>
<evidence type="ECO:0000256" key="2">
    <source>
        <dbReference type="ARBA" id="ARBA00023315"/>
    </source>
</evidence>
<dbReference type="PANTHER" id="PTHR43420">
    <property type="entry name" value="ACETYLTRANSFERASE"/>
    <property type="match status" value="1"/>
</dbReference>
<accession>A0A942UX23</accession>
<protein>
    <submittedName>
        <fullName evidence="4">GNAT family N-acetyltransferase</fullName>
    </submittedName>
</protein>
<dbReference type="InterPro" id="IPR050680">
    <property type="entry name" value="YpeA/RimI_acetyltransf"/>
</dbReference>
<dbReference type="GO" id="GO:0016747">
    <property type="term" value="F:acyltransferase activity, transferring groups other than amino-acyl groups"/>
    <property type="evidence" value="ECO:0007669"/>
    <property type="project" value="InterPro"/>
</dbReference>
<dbReference type="RefSeq" id="WP_203366307.1">
    <property type="nucleotide sequence ID" value="NZ_WSFT01000031.1"/>
</dbReference>
<dbReference type="CDD" id="cd04301">
    <property type="entry name" value="NAT_SF"/>
    <property type="match status" value="1"/>
</dbReference>
<keyword evidence="5" id="KW-1185">Reference proteome</keyword>
<sequence length="299" mass="34648">MNIIKLTSERKLDFINYCMKYRNEFDITFLDDQDLISFEPNEENPTYILLDNNNVIGAVSLMINSYYRRAGSGRFRIFHTIESNKETYEKMLNLALKHIEGLQKVFMFIDGEDKKMAEVLKNLNFDIKRYSYTLINHDLEDMQASFPVGYELREFQAGRDEADWCKVRNLGFSKIEGCDTPKTPEMYNEMEKDYGHLPGGIIMLYHKNMPIGQVRASKEVEDDIEYVFISSLCVIPEHQGKGLGRNLLKVALNFGKRKGIQKGMLSVNAENENAVSLYLNEGFEKESVAICHEYYLNSK</sequence>